<gene>
    <name evidence="1" type="ORF">MRB53_013802</name>
</gene>
<protein>
    <submittedName>
        <fullName evidence="1">Uncharacterized protein</fullName>
    </submittedName>
</protein>
<evidence type="ECO:0000313" key="1">
    <source>
        <dbReference type="EMBL" id="KAJ8617616.1"/>
    </source>
</evidence>
<comment type="caution">
    <text evidence="1">The sequence shown here is derived from an EMBL/GenBank/DDBJ whole genome shotgun (WGS) entry which is preliminary data.</text>
</comment>
<sequence>MFALTLSIGVNAPDENPIQIEPFSHQNLSFMNVAPHQHELAGAVPPEPQGFPADPGFDDVKLPPHLAPRSLEERFTAMEYEIASIKKKQFVWMKKIFQYMSRISKSGRRNDV</sequence>
<organism evidence="1 2">
    <name type="scientific">Persea americana</name>
    <name type="common">Avocado</name>
    <dbReference type="NCBI Taxonomy" id="3435"/>
    <lineage>
        <taxon>Eukaryota</taxon>
        <taxon>Viridiplantae</taxon>
        <taxon>Streptophyta</taxon>
        <taxon>Embryophyta</taxon>
        <taxon>Tracheophyta</taxon>
        <taxon>Spermatophyta</taxon>
        <taxon>Magnoliopsida</taxon>
        <taxon>Magnoliidae</taxon>
        <taxon>Laurales</taxon>
        <taxon>Lauraceae</taxon>
        <taxon>Persea</taxon>
    </lineage>
</organism>
<name>A0ACC2K9D7_PERAE</name>
<evidence type="ECO:0000313" key="2">
    <source>
        <dbReference type="Proteomes" id="UP001234297"/>
    </source>
</evidence>
<accession>A0ACC2K9D7</accession>
<keyword evidence="2" id="KW-1185">Reference proteome</keyword>
<reference evidence="1 2" key="1">
    <citation type="journal article" date="2022" name="Hortic Res">
        <title>A haplotype resolved chromosomal level avocado genome allows analysis of novel avocado genes.</title>
        <authorList>
            <person name="Nath O."/>
            <person name="Fletcher S.J."/>
            <person name="Hayward A."/>
            <person name="Shaw L.M."/>
            <person name="Masouleh A.K."/>
            <person name="Furtado A."/>
            <person name="Henry R.J."/>
            <person name="Mitter N."/>
        </authorList>
    </citation>
    <scope>NUCLEOTIDE SEQUENCE [LARGE SCALE GENOMIC DNA]</scope>
    <source>
        <strain evidence="2">cv. Hass</strain>
    </source>
</reference>
<dbReference type="Proteomes" id="UP001234297">
    <property type="component" value="Chromosome 4"/>
</dbReference>
<dbReference type="EMBL" id="CM056812">
    <property type="protein sequence ID" value="KAJ8617616.1"/>
    <property type="molecule type" value="Genomic_DNA"/>
</dbReference>
<proteinExistence type="predicted"/>